<sequence>MKFILLMLLSFLAINCNGTTKNSINIKKEETEKNIKEITSSSNTYDLTKVVFSPQDSIKIVEFLSSPAKGNDILWFARKFINIPYVASTLEIADPEQLVVNLTQLDCTTLVETVLALAITQRKSEKNFTDYCQNLELIRYNKGKMDGYLSRNHYFSWWMHDNMNKGIIKDITDTKYFTANVNVQNYYMSQNSSKYKFLKAHPEWVDSIRTMEKSGNGPDGLYLPEKNTCLSKKELSVIHDGDIIAIVTTKKGIDYSHLGFAVWGKDGKLHLLNASSIHHKVVEEPKTLYQYLKEHPSSIGIRVLRLKKDKQI</sequence>
<dbReference type="Proteomes" id="UP000541425">
    <property type="component" value="Unassembled WGS sequence"/>
</dbReference>
<evidence type="ECO:0000256" key="1">
    <source>
        <dbReference type="SAM" id="SignalP"/>
    </source>
</evidence>
<organism evidence="2 3">
    <name type="scientific">Alloprevotella rava</name>
    <dbReference type="NCBI Taxonomy" id="671218"/>
    <lineage>
        <taxon>Bacteria</taxon>
        <taxon>Pseudomonadati</taxon>
        <taxon>Bacteroidota</taxon>
        <taxon>Bacteroidia</taxon>
        <taxon>Bacteroidales</taxon>
        <taxon>Prevotellaceae</taxon>
        <taxon>Alloprevotella</taxon>
    </lineage>
</organism>
<evidence type="ECO:0008006" key="4">
    <source>
        <dbReference type="Google" id="ProtNLM"/>
    </source>
</evidence>
<dbReference type="Pfam" id="PF07313">
    <property type="entry name" value="AmiA-like"/>
    <property type="match status" value="1"/>
</dbReference>
<feature type="chain" id="PRO_5031283573" description="DUF1460 domain-containing protein" evidence="1">
    <location>
        <begin position="19"/>
        <end position="312"/>
    </location>
</feature>
<dbReference type="RefSeq" id="WP_244957469.1">
    <property type="nucleotide sequence ID" value="NZ_JACICA010000008.1"/>
</dbReference>
<dbReference type="EMBL" id="JACICA010000008">
    <property type="protein sequence ID" value="MBB3703167.1"/>
    <property type="molecule type" value="Genomic_DNA"/>
</dbReference>
<gene>
    <name evidence="2" type="ORF">FHS60_001645</name>
</gene>
<proteinExistence type="predicted"/>
<evidence type="ECO:0000313" key="2">
    <source>
        <dbReference type="EMBL" id="MBB3703167.1"/>
    </source>
</evidence>
<dbReference type="AlphaFoldDB" id="A0A7W5UNC2"/>
<evidence type="ECO:0000313" key="3">
    <source>
        <dbReference type="Proteomes" id="UP000541425"/>
    </source>
</evidence>
<protein>
    <recommendedName>
        <fullName evidence="4">DUF1460 domain-containing protein</fullName>
    </recommendedName>
</protein>
<accession>A0A7W5UNC2</accession>
<dbReference type="InterPro" id="IPR038765">
    <property type="entry name" value="Papain-like_cys_pep_sf"/>
</dbReference>
<keyword evidence="1" id="KW-0732">Signal</keyword>
<comment type="caution">
    <text evidence="2">The sequence shown here is derived from an EMBL/GenBank/DDBJ whole genome shotgun (WGS) entry which is preliminary data.</text>
</comment>
<name>A0A7W5UNC2_9BACT</name>
<dbReference type="Gene3D" id="2.30.260.10">
    <property type="entry name" value="putative xylanase like domain"/>
    <property type="match status" value="1"/>
</dbReference>
<dbReference type="Gene3D" id="1.10.3670.10">
    <property type="entry name" value="Putative xylanase like domain"/>
    <property type="match status" value="1"/>
</dbReference>
<feature type="signal peptide" evidence="1">
    <location>
        <begin position="1"/>
        <end position="18"/>
    </location>
</feature>
<reference evidence="2 3" key="1">
    <citation type="submission" date="2020-08" db="EMBL/GenBank/DDBJ databases">
        <title>Genomic Encyclopedia of Type Strains, Phase IV (KMG-IV): sequencing the most valuable type-strain genomes for metagenomic binning, comparative biology and taxonomic classification.</title>
        <authorList>
            <person name="Goeker M."/>
        </authorList>
    </citation>
    <scope>NUCLEOTIDE SEQUENCE [LARGE SCALE GENOMIC DNA]</scope>
    <source>
        <strain evidence="2 3">DSM 22548</strain>
    </source>
</reference>
<dbReference type="SUPFAM" id="SSF54001">
    <property type="entry name" value="Cysteine proteinases"/>
    <property type="match status" value="1"/>
</dbReference>
<dbReference type="InterPro" id="IPR010846">
    <property type="entry name" value="AmiA-like"/>
</dbReference>